<organism evidence="2 3">
    <name type="scientific">Longicatena caecimuris</name>
    <dbReference type="NCBI Taxonomy" id="1796635"/>
    <lineage>
        <taxon>Bacteria</taxon>
        <taxon>Bacillati</taxon>
        <taxon>Bacillota</taxon>
        <taxon>Erysipelotrichia</taxon>
        <taxon>Erysipelotrichales</taxon>
        <taxon>Erysipelotrichaceae</taxon>
        <taxon>Longicatena</taxon>
    </lineage>
</organism>
<evidence type="ECO:0008006" key="4">
    <source>
        <dbReference type="Google" id="ProtNLM"/>
    </source>
</evidence>
<dbReference type="RefSeq" id="WP_008689128.1">
    <property type="nucleotide sequence ID" value="NZ_AP024510.1"/>
</dbReference>
<dbReference type="Proteomes" id="UP000295773">
    <property type="component" value="Unassembled WGS sequence"/>
</dbReference>
<feature type="transmembrane region" description="Helical" evidence="1">
    <location>
        <begin position="129"/>
        <end position="150"/>
    </location>
</feature>
<keyword evidence="1" id="KW-1133">Transmembrane helix</keyword>
<dbReference type="InterPro" id="IPR003832">
    <property type="entry name" value="DUF212"/>
</dbReference>
<feature type="transmembrane region" description="Helical" evidence="1">
    <location>
        <begin position="68"/>
        <end position="90"/>
    </location>
</feature>
<evidence type="ECO:0000313" key="2">
    <source>
        <dbReference type="EMBL" id="TCU51790.1"/>
    </source>
</evidence>
<dbReference type="AlphaFoldDB" id="A0A4R3SSV2"/>
<reference evidence="2 3" key="1">
    <citation type="submission" date="2019-03" db="EMBL/GenBank/DDBJ databases">
        <title>Genomic Encyclopedia of Type Strains, Phase IV (KMG-IV): sequencing the most valuable type-strain genomes for metagenomic binning, comparative biology and taxonomic classification.</title>
        <authorList>
            <person name="Goeker M."/>
        </authorList>
    </citation>
    <scope>NUCLEOTIDE SEQUENCE [LARGE SCALE GENOMIC DNA]</scope>
    <source>
        <strain evidence="2 3">DSM 29481</strain>
    </source>
</reference>
<keyword evidence="1" id="KW-0812">Transmembrane</keyword>
<sequence length="152" mass="16811">MSSIYPLLAALFANVLAQVLKPVVLYLRTQKVDIHQCIACGGFPSSHSSTVTALTMAIGLSEGFDSTYFAITCVFSFIVIYDAANVRYYAGRNIQLTKQLISDLEGMKGLKLNDPIYHEKIKSVLGHKFVEIIGGMILGFFVSLLMYQLLHL</sequence>
<dbReference type="EMBL" id="SMBP01000042">
    <property type="protein sequence ID" value="TCU51790.1"/>
    <property type="molecule type" value="Genomic_DNA"/>
</dbReference>
<evidence type="ECO:0000313" key="3">
    <source>
        <dbReference type="Proteomes" id="UP000295773"/>
    </source>
</evidence>
<proteinExistence type="predicted"/>
<dbReference type="Pfam" id="PF02681">
    <property type="entry name" value="DUF212"/>
    <property type="match status" value="1"/>
</dbReference>
<dbReference type="GeneID" id="73795214"/>
<gene>
    <name evidence="2" type="ORF">EDD61_1422</name>
</gene>
<keyword evidence="3" id="KW-1185">Reference proteome</keyword>
<protein>
    <recommendedName>
        <fullName evidence="4">Divergent PAP2 family protein</fullName>
    </recommendedName>
</protein>
<comment type="caution">
    <text evidence="2">The sequence shown here is derived from an EMBL/GenBank/DDBJ whole genome shotgun (WGS) entry which is preliminary data.</text>
</comment>
<name>A0A4R3SSV2_9FIRM</name>
<dbReference type="PANTHER" id="PTHR31446:SF29">
    <property type="entry name" value="ACID PHOSPHATASE_VANADIUM-DEPENDENT HALOPEROXIDASE-RELATED PROTEIN"/>
    <property type="match status" value="1"/>
</dbReference>
<accession>A0A4R3SSV2</accession>
<keyword evidence="1" id="KW-0472">Membrane</keyword>
<evidence type="ECO:0000256" key="1">
    <source>
        <dbReference type="SAM" id="Phobius"/>
    </source>
</evidence>
<dbReference type="PANTHER" id="PTHR31446">
    <property type="entry name" value="ACID PHOSPHATASE/VANADIUM-DEPENDENT HALOPEROXIDASE-RELATED PROTEIN"/>
    <property type="match status" value="1"/>
</dbReference>